<dbReference type="SUPFAM" id="SSF52172">
    <property type="entry name" value="CheY-like"/>
    <property type="match status" value="1"/>
</dbReference>
<reference evidence="4 5" key="1">
    <citation type="submission" date="2019-10" db="EMBL/GenBank/DDBJ databases">
        <title>Cognatihalovulum marinum gen. nov. sp. nov., a new member of the family Rhodobacteraceae isolated from deep seawater of the Northwest Indian Ocean.</title>
        <authorList>
            <person name="Ruan C."/>
            <person name="Wang J."/>
            <person name="Zheng X."/>
            <person name="Song L."/>
            <person name="Zhu Y."/>
            <person name="Huang Y."/>
            <person name="Lu Z."/>
            <person name="Du W."/>
            <person name="Huang L."/>
            <person name="Dai X."/>
        </authorList>
    </citation>
    <scope>NUCLEOTIDE SEQUENCE [LARGE SCALE GENOMIC DNA]</scope>
    <source>
        <strain evidence="4 5">2CG4</strain>
    </source>
</reference>
<dbReference type="PROSITE" id="PS50110">
    <property type="entry name" value="RESPONSE_REGULATORY"/>
    <property type="match status" value="1"/>
</dbReference>
<protein>
    <submittedName>
        <fullName evidence="4">Response regulator</fullName>
    </submittedName>
</protein>
<organism evidence="4 5">
    <name type="scientific">Halovulum marinum</name>
    <dbReference type="NCBI Taxonomy" id="2662447"/>
    <lineage>
        <taxon>Bacteria</taxon>
        <taxon>Pseudomonadati</taxon>
        <taxon>Pseudomonadota</taxon>
        <taxon>Alphaproteobacteria</taxon>
        <taxon>Rhodobacterales</taxon>
        <taxon>Paracoccaceae</taxon>
        <taxon>Halovulum</taxon>
    </lineage>
</organism>
<feature type="modified residue" description="4-aspartylphosphate" evidence="2">
    <location>
        <position position="58"/>
    </location>
</feature>
<evidence type="ECO:0000259" key="3">
    <source>
        <dbReference type="PROSITE" id="PS50110"/>
    </source>
</evidence>
<dbReference type="RefSeq" id="WP_154445939.1">
    <property type="nucleotide sequence ID" value="NZ_WIND01000004.1"/>
</dbReference>
<dbReference type="Pfam" id="PF00072">
    <property type="entry name" value="Response_reg"/>
    <property type="match status" value="1"/>
</dbReference>
<evidence type="ECO:0000313" key="5">
    <source>
        <dbReference type="Proteomes" id="UP000474957"/>
    </source>
</evidence>
<comment type="caution">
    <text evidence="4">The sequence shown here is derived from an EMBL/GenBank/DDBJ whole genome shotgun (WGS) entry which is preliminary data.</text>
</comment>
<dbReference type="InterPro" id="IPR001789">
    <property type="entry name" value="Sig_transdc_resp-reg_receiver"/>
</dbReference>
<dbReference type="AlphaFoldDB" id="A0A6L5Z032"/>
<proteinExistence type="predicted"/>
<evidence type="ECO:0000256" key="2">
    <source>
        <dbReference type="PROSITE-ProRule" id="PRU00169"/>
    </source>
</evidence>
<dbReference type="GO" id="GO:0000160">
    <property type="term" value="P:phosphorelay signal transduction system"/>
    <property type="evidence" value="ECO:0007669"/>
    <property type="project" value="InterPro"/>
</dbReference>
<dbReference type="Proteomes" id="UP000474957">
    <property type="component" value="Unassembled WGS sequence"/>
</dbReference>
<dbReference type="PANTHER" id="PTHR44591">
    <property type="entry name" value="STRESS RESPONSE REGULATOR PROTEIN 1"/>
    <property type="match status" value="1"/>
</dbReference>
<keyword evidence="5" id="KW-1185">Reference proteome</keyword>
<sequence>MPAAKSLRILVVDDQQSMRGLARQCLKRLGVLDVALAASGEQALDVMAQQKFDAVISDLNMPGLSGVELAQKIKAHPVLKSTPVFVATSESYRNRVLDDTVDHFVAKPFSINDMREAIERHLGILS</sequence>
<dbReference type="InterPro" id="IPR050595">
    <property type="entry name" value="Bact_response_regulator"/>
</dbReference>
<dbReference type="InterPro" id="IPR011006">
    <property type="entry name" value="CheY-like_superfamily"/>
</dbReference>
<name>A0A6L5Z032_9RHOB</name>
<accession>A0A6L5Z032</accession>
<evidence type="ECO:0000256" key="1">
    <source>
        <dbReference type="ARBA" id="ARBA00022553"/>
    </source>
</evidence>
<evidence type="ECO:0000313" key="4">
    <source>
        <dbReference type="EMBL" id="MSU89455.1"/>
    </source>
</evidence>
<feature type="domain" description="Response regulatory" evidence="3">
    <location>
        <begin position="8"/>
        <end position="122"/>
    </location>
</feature>
<dbReference type="EMBL" id="WIND01000004">
    <property type="protein sequence ID" value="MSU89455.1"/>
    <property type="molecule type" value="Genomic_DNA"/>
</dbReference>
<gene>
    <name evidence="4" type="ORF">GE300_07475</name>
</gene>
<dbReference type="Gene3D" id="3.40.50.2300">
    <property type="match status" value="1"/>
</dbReference>
<dbReference type="SMART" id="SM00448">
    <property type="entry name" value="REC"/>
    <property type="match status" value="1"/>
</dbReference>
<dbReference type="PANTHER" id="PTHR44591:SF3">
    <property type="entry name" value="RESPONSE REGULATORY DOMAIN-CONTAINING PROTEIN"/>
    <property type="match status" value="1"/>
</dbReference>
<keyword evidence="1 2" id="KW-0597">Phosphoprotein</keyword>